<reference evidence="3 4" key="1">
    <citation type="journal article" date="2021" name="Plant Biotechnol. J.">
        <title>Multi-omics assisted identification of the key and species-specific regulatory components of drought-tolerant mechanisms in Gossypium stocksii.</title>
        <authorList>
            <person name="Yu D."/>
            <person name="Ke L."/>
            <person name="Zhang D."/>
            <person name="Wu Y."/>
            <person name="Sun Y."/>
            <person name="Mei J."/>
            <person name="Sun J."/>
            <person name="Sun Y."/>
        </authorList>
    </citation>
    <scope>NUCLEOTIDE SEQUENCE [LARGE SCALE GENOMIC DNA]</scope>
    <source>
        <strain evidence="4">cv. E1</strain>
        <tissue evidence="3">Leaf</tissue>
    </source>
</reference>
<comment type="caution">
    <text evidence="3">The sequence shown here is derived from an EMBL/GenBank/DDBJ whole genome shotgun (WGS) entry which is preliminary data.</text>
</comment>
<dbReference type="EMBL" id="JAIQCV010000002">
    <property type="protein sequence ID" value="KAH1122491.1"/>
    <property type="molecule type" value="Genomic_DNA"/>
</dbReference>
<sequence>MTSTSSGLQSTFDWGRYKTSTRRDDALPMTSTGEGTSYVTDDSRLDDESNVDPPREPSPDGAEVTLFSEPGVLTSSPLHNVYLSVDDALEFLDLLHRRRDRTSWLLDLGELEVGKEFSSKDSFLGALKQHNIMSRVNHYVVKSKFEKFKAKCSVQDGTYSWKIMASVRKKTGVSQDHPKMD</sequence>
<name>A0A9D3WFD2_9ROSI</name>
<gene>
    <name evidence="3" type="ORF">J1N35_005651</name>
</gene>
<feature type="domain" description="Transposase MuDR plant" evidence="2">
    <location>
        <begin position="111"/>
        <end position="172"/>
    </location>
</feature>
<dbReference type="Proteomes" id="UP000828251">
    <property type="component" value="Unassembled WGS sequence"/>
</dbReference>
<dbReference type="OrthoDB" id="1435097at2759"/>
<protein>
    <recommendedName>
        <fullName evidence="2">Transposase MuDR plant domain-containing protein</fullName>
    </recommendedName>
</protein>
<dbReference type="Pfam" id="PF03108">
    <property type="entry name" value="DBD_Tnp_Mut"/>
    <property type="match status" value="1"/>
</dbReference>
<proteinExistence type="predicted"/>
<feature type="region of interest" description="Disordered" evidence="1">
    <location>
        <begin position="23"/>
        <end position="62"/>
    </location>
</feature>
<organism evidence="3 4">
    <name type="scientific">Gossypium stocksii</name>
    <dbReference type="NCBI Taxonomy" id="47602"/>
    <lineage>
        <taxon>Eukaryota</taxon>
        <taxon>Viridiplantae</taxon>
        <taxon>Streptophyta</taxon>
        <taxon>Embryophyta</taxon>
        <taxon>Tracheophyta</taxon>
        <taxon>Spermatophyta</taxon>
        <taxon>Magnoliopsida</taxon>
        <taxon>eudicotyledons</taxon>
        <taxon>Gunneridae</taxon>
        <taxon>Pentapetalae</taxon>
        <taxon>rosids</taxon>
        <taxon>malvids</taxon>
        <taxon>Malvales</taxon>
        <taxon>Malvaceae</taxon>
        <taxon>Malvoideae</taxon>
        <taxon>Gossypium</taxon>
    </lineage>
</organism>
<feature type="compositionally biased region" description="Basic and acidic residues" evidence="1">
    <location>
        <begin position="41"/>
        <end position="58"/>
    </location>
</feature>
<evidence type="ECO:0000313" key="4">
    <source>
        <dbReference type="Proteomes" id="UP000828251"/>
    </source>
</evidence>
<evidence type="ECO:0000259" key="2">
    <source>
        <dbReference type="Pfam" id="PF03108"/>
    </source>
</evidence>
<feature type="compositionally biased region" description="Polar residues" evidence="1">
    <location>
        <begin position="29"/>
        <end position="40"/>
    </location>
</feature>
<keyword evidence="4" id="KW-1185">Reference proteome</keyword>
<evidence type="ECO:0000256" key="1">
    <source>
        <dbReference type="SAM" id="MobiDB-lite"/>
    </source>
</evidence>
<dbReference type="AlphaFoldDB" id="A0A9D3WFD2"/>
<accession>A0A9D3WFD2</accession>
<dbReference type="InterPro" id="IPR004332">
    <property type="entry name" value="Transposase_MuDR"/>
</dbReference>
<evidence type="ECO:0000313" key="3">
    <source>
        <dbReference type="EMBL" id="KAH1122491.1"/>
    </source>
</evidence>